<feature type="compositionally biased region" description="Low complexity" evidence="1">
    <location>
        <begin position="19"/>
        <end position="31"/>
    </location>
</feature>
<keyword evidence="2" id="KW-0812">Transmembrane</keyword>
<reference evidence="4" key="1">
    <citation type="journal article" date="2019" name="Int. J. Syst. Evol. Microbiol.">
        <title>The Global Catalogue of Microorganisms (GCM) 10K type strain sequencing project: providing services to taxonomists for standard genome sequencing and annotation.</title>
        <authorList>
            <consortium name="The Broad Institute Genomics Platform"/>
            <consortium name="The Broad Institute Genome Sequencing Center for Infectious Disease"/>
            <person name="Wu L."/>
            <person name="Ma J."/>
        </authorList>
    </citation>
    <scope>NUCLEOTIDE SEQUENCE [LARGE SCALE GENOMIC DNA]</scope>
    <source>
        <strain evidence="4">JCM 9377</strain>
    </source>
</reference>
<protein>
    <recommendedName>
        <fullName evidence="5">Translation initiation factor IF-2</fullName>
    </recommendedName>
</protein>
<keyword evidence="2" id="KW-1133">Transmembrane helix</keyword>
<comment type="caution">
    <text evidence="3">The sequence shown here is derived from an EMBL/GenBank/DDBJ whole genome shotgun (WGS) entry which is preliminary data.</text>
</comment>
<sequence length="172" mass="16916">MSENRNVTEGSPEEARAEQGAGEPTAQQPAAAPVPPAPGYGYQLPPQSGGSKVRFGRLIRSSAVHLAGAGLIGGLVGGGVVALFDHDGGRGGRPAFSRDAGGQGFGNGGGPGGGGGGGFGRQRTLPGQGQQSVPGQNGQQQTVPGQNGGQDGQTPQDGQTQQDDQPTTVVPG</sequence>
<feature type="region of interest" description="Disordered" evidence="1">
    <location>
        <begin position="1"/>
        <end position="53"/>
    </location>
</feature>
<organism evidence="3 4">
    <name type="scientific">Actinocorallia longicatena</name>
    <dbReference type="NCBI Taxonomy" id="111803"/>
    <lineage>
        <taxon>Bacteria</taxon>
        <taxon>Bacillati</taxon>
        <taxon>Actinomycetota</taxon>
        <taxon>Actinomycetes</taxon>
        <taxon>Streptosporangiales</taxon>
        <taxon>Thermomonosporaceae</taxon>
        <taxon>Actinocorallia</taxon>
    </lineage>
</organism>
<keyword evidence="4" id="KW-1185">Reference proteome</keyword>
<evidence type="ECO:0000313" key="3">
    <source>
        <dbReference type="EMBL" id="GAA3229156.1"/>
    </source>
</evidence>
<keyword evidence="2" id="KW-0472">Membrane</keyword>
<gene>
    <name evidence="3" type="ORF">GCM10010468_58910</name>
</gene>
<evidence type="ECO:0000313" key="4">
    <source>
        <dbReference type="Proteomes" id="UP001501237"/>
    </source>
</evidence>
<feature type="compositionally biased region" description="Low complexity" evidence="1">
    <location>
        <begin position="152"/>
        <end position="172"/>
    </location>
</feature>
<evidence type="ECO:0000256" key="2">
    <source>
        <dbReference type="SAM" id="Phobius"/>
    </source>
</evidence>
<feature type="region of interest" description="Disordered" evidence="1">
    <location>
        <begin position="80"/>
        <end position="172"/>
    </location>
</feature>
<dbReference type="RefSeq" id="WP_344834783.1">
    <property type="nucleotide sequence ID" value="NZ_BAAAUV010000019.1"/>
</dbReference>
<feature type="transmembrane region" description="Helical" evidence="2">
    <location>
        <begin position="63"/>
        <end position="84"/>
    </location>
</feature>
<proteinExistence type="predicted"/>
<name>A0ABP6QGJ4_9ACTN</name>
<accession>A0ABP6QGJ4</accession>
<evidence type="ECO:0000256" key="1">
    <source>
        <dbReference type="SAM" id="MobiDB-lite"/>
    </source>
</evidence>
<evidence type="ECO:0008006" key="5">
    <source>
        <dbReference type="Google" id="ProtNLM"/>
    </source>
</evidence>
<dbReference type="Proteomes" id="UP001501237">
    <property type="component" value="Unassembled WGS sequence"/>
</dbReference>
<dbReference type="EMBL" id="BAAAUV010000019">
    <property type="protein sequence ID" value="GAA3229156.1"/>
    <property type="molecule type" value="Genomic_DNA"/>
</dbReference>
<feature type="compositionally biased region" description="Gly residues" evidence="1">
    <location>
        <begin position="101"/>
        <end position="120"/>
    </location>
</feature>
<feature type="compositionally biased region" description="Low complexity" evidence="1">
    <location>
        <begin position="127"/>
        <end position="145"/>
    </location>
</feature>